<proteinExistence type="predicted"/>
<dbReference type="Proteomes" id="UP000308836">
    <property type="component" value="Unassembled WGS sequence"/>
</dbReference>
<accession>A0AC61R8V1</accession>
<evidence type="ECO:0000313" key="1">
    <source>
        <dbReference type="EMBL" id="TGY66370.1"/>
    </source>
</evidence>
<dbReference type="EMBL" id="SRYG01000007">
    <property type="protein sequence ID" value="TGY66370.1"/>
    <property type="molecule type" value="Genomic_DNA"/>
</dbReference>
<gene>
    <name evidence="1" type="ORF">E5336_04740</name>
</gene>
<comment type="caution">
    <text evidence="1">The sequence shown here is derived from an EMBL/GenBank/DDBJ whole genome shotgun (WGS) entry which is preliminary data.</text>
</comment>
<protein>
    <submittedName>
        <fullName evidence="1">Transketolase</fullName>
    </submittedName>
</protein>
<sequence>MEMRELIQSGNALRQDIVTMCYASKAGHVGGSLSSIDILNTLYNVEMNHRPDEPDWPERDRFVLSKGHVAESLFAVLAQQGYLEKEELATFSQFGSRLIGHPNNKIDGIEMNTGALGHGVCVAVGMAIAGKMDDKDWRVYCLMGDGEQAEGSVWEAAMAAAHYGLDNLCLILDRNGLQISGTTEDVMALKDIHLKYEAFGFNVVEIDGNDYDDLISAFTIARHTKGKPTLILANTTKGKGVSFMENIASWHHGVLGEAQYEQAIKELEEAV</sequence>
<keyword evidence="2" id="KW-1185">Reference proteome</keyword>
<name>A0AC61R8V1_9FIRM</name>
<reference evidence="1" key="1">
    <citation type="submission" date="2019-04" db="EMBL/GenBank/DDBJ databases">
        <title>Microbes associate with the intestines of laboratory mice.</title>
        <authorList>
            <person name="Navarre W."/>
            <person name="Wong E."/>
            <person name="Huang K."/>
            <person name="Tropini C."/>
            <person name="Ng K."/>
            <person name="Yu B."/>
        </authorList>
    </citation>
    <scope>NUCLEOTIDE SEQUENCE</scope>
    <source>
        <strain evidence="1">NM09_H32</strain>
    </source>
</reference>
<organism evidence="1 2">
    <name type="scientific">Dubosiella muris</name>
    <dbReference type="NCBI Taxonomy" id="3038133"/>
    <lineage>
        <taxon>Bacteria</taxon>
        <taxon>Bacillati</taxon>
        <taxon>Bacillota</taxon>
        <taxon>Erysipelotrichia</taxon>
        <taxon>Erysipelotrichales</taxon>
        <taxon>Erysipelotrichaceae</taxon>
        <taxon>Dubosiella</taxon>
    </lineage>
</organism>
<evidence type="ECO:0000313" key="2">
    <source>
        <dbReference type="Proteomes" id="UP000308836"/>
    </source>
</evidence>